<evidence type="ECO:0000259" key="9">
    <source>
        <dbReference type="Pfam" id="PF13525"/>
    </source>
</evidence>
<dbReference type="InterPro" id="IPR011990">
    <property type="entry name" value="TPR-like_helical_dom_sf"/>
</dbReference>
<accession>A0A379APB5</accession>
<dbReference type="SUPFAM" id="SSF48452">
    <property type="entry name" value="TPR-like"/>
    <property type="match status" value="1"/>
</dbReference>
<dbReference type="EMBL" id="UGSP01000001">
    <property type="protein sequence ID" value="SUB23424.1"/>
    <property type="molecule type" value="Genomic_DNA"/>
</dbReference>
<dbReference type="PROSITE" id="PS50005">
    <property type="entry name" value="TPR"/>
    <property type="match status" value="1"/>
</dbReference>
<dbReference type="Gene3D" id="1.25.40.10">
    <property type="entry name" value="Tetratricopeptide repeat domain"/>
    <property type="match status" value="1"/>
</dbReference>
<keyword evidence="1 6" id="KW-0732">Signal</keyword>
<sequence length="263" mass="29828">MRKLKSLVLIALSAFVITACSNTSREIEQASPQELYTKGQAYLQDGDYSQAIRYLDALKTRYPGSNYDAQNQLNLIYAYYKAKDYTKTLATAERFLQQYPNTSRLDYVVYMAGLTNFSMGENAFQDFFGIDRATREATAFKRAFANFQTVVQHFPNGPYAQDAILRMAYIKSSLARHELAIAKFYMKRNAYVAVANRVVGMLQQYPDTKATLEALPLMKEAYEKMNLTDLANKTQVLIDANKDKQFADVEKPADPEITLPSGQ</sequence>
<comment type="function">
    <text evidence="6">Part of the outer membrane protein assembly complex, which is involved in assembly and insertion of beta-barrel proteins into the outer membrane.</text>
</comment>
<dbReference type="RefSeq" id="WP_115248812.1">
    <property type="nucleotide sequence ID" value="NZ_JBMMEP010000021.1"/>
</dbReference>
<dbReference type="GO" id="GO:1990063">
    <property type="term" value="C:Bam protein complex"/>
    <property type="evidence" value="ECO:0007669"/>
    <property type="project" value="TreeGrafter"/>
</dbReference>
<gene>
    <name evidence="6" type="primary">bamD</name>
    <name evidence="10" type="ORF">NCTC11297_00429</name>
</gene>
<reference evidence="10 11" key="1">
    <citation type="submission" date="2018-06" db="EMBL/GenBank/DDBJ databases">
        <authorList>
            <consortium name="Pathogen Informatics"/>
            <person name="Doyle S."/>
        </authorList>
    </citation>
    <scope>NUCLEOTIDE SEQUENCE [LARGE SCALE GENOMIC DNA]</scope>
    <source>
        <strain evidence="11">NCTC 11297</strain>
    </source>
</reference>
<keyword evidence="11" id="KW-1185">Reference proteome</keyword>
<evidence type="ECO:0000256" key="3">
    <source>
        <dbReference type="ARBA" id="ARBA00023139"/>
    </source>
</evidence>
<feature type="domain" description="Outer membrane lipoprotein BamD-like" evidence="9">
    <location>
        <begin position="29"/>
        <end position="235"/>
    </location>
</feature>
<evidence type="ECO:0000256" key="6">
    <source>
        <dbReference type="HAMAP-Rule" id="MF_00922"/>
    </source>
</evidence>
<evidence type="ECO:0000256" key="8">
    <source>
        <dbReference type="SAM" id="SignalP"/>
    </source>
</evidence>
<protein>
    <recommendedName>
        <fullName evidence="6">Outer membrane protein assembly factor BamD</fullName>
    </recommendedName>
</protein>
<dbReference type="Proteomes" id="UP000255098">
    <property type="component" value="Unassembled WGS sequence"/>
</dbReference>
<dbReference type="PANTHER" id="PTHR37423:SF1">
    <property type="entry name" value="OUTER MEMBRANE PROTEIN ASSEMBLY FACTOR BAMD"/>
    <property type="match status" value="1"/>
</dbReference>
<dbReference type="Pfam" id="PF13525">
    <property type="entry name" value="YfiO"/>
    <property type="match status" value="1"/>
</dbReference>
<dbReference type="HAMAP" id="MF_00922">
    <property type="entry name" value="OM_assembly_BamD"/>
    <property type="match status" value="1"/>
</dbReference>
<feature type="repeat" description="TPR" evidence="7">
    <location>
        <begin position="32"/>
        <end position="65"/>
    </location>
</feature>
<dbReference type="PROSITE" id="PS51257">
    <property type="entry name" value="PROKAR_LIPOPROTEIN"/>
    <property type="match status" value="1"/>
</dbReference>
<keyword evidence="2 6" id="KW-0472">Membrane</keyword>
<name>A0A379APB5_AVIAV</name>
<dbReference type="CDD" id="cd15830">
    <property type="entry name" value="BamD"/>
    <property type="match status" value="1"/>
</dbReference>
<evidence type="ECO:0000313" key="10">
    <source>
        <dbReference type="EMBL" id="SUB23424.1"/>
    </source>
</evidence>
<organism evidence="10 11">
    <name type="scientific">Avibacterium avium</name>
    <name type="common">Pasteurella avium</name>
    <dbReference type="NCBI Taxonomy" id="751"/>
    <lineage>
        <taxon>Bacteria</taxon>
        <taxon>Pseudomonadati</taxon>
        <taxon>Pseudomonadota</taxon>
        <taxon>Gammaproteobacteria</taxon>
        <taxon>Pasteurellales</taxon>
        <taxon>Pasteurellaceae</taxon>
        <taxon>Avibacterium</taxon>
    </lineage>
</organism>
<feature type="chain" id="PRO_5017092068" description="Outer membrane protein assembly factor BamD" evidence="8">
    <location>
        <begin position="22"/>
        <end position="263"/>
    </location>
</feature>
<dbReference type="GeneID" id="300132650"/>
<dbReference type="GO" id="GO:0051205">
    <property type="term" value="P:protein insertion into membrane"/>
    <property type="evidence" value="ECO:0007669"/>
    <property type="project" value="UniProtKB-UniRule"/>
</dbReference>
<keyword evidence="7" id="KW-0802">TPR repeat</keyword>
<keyword evidence="4 6" id="KW-0998">Cell outer membrane</keyword>
<dbReference type="InterPro" id="IPR039565">
    <property type="entry name" value="BamD-like"/>
</dbReference>
<keyword evidence="5 6" id="KW-0449">Lipoprotein</keyword>
<dbReference type="InterPro" id="IPR019734">
    <property type="entry name" value="TPR_rpt"/>
</dbReference>
<dbReference type="PANTHER" id="PTHR37423">
    <property type="entry name" value="SOLUBLE LYTIC MUREIN TRANSGLYCOSYLASE-RELATED"/>
    <property type="match status" value="1"/>
</dbReference>
<evidence type="ECO:0000256" key="4">
    <source>
        <dbReference type="ARBA" id="ARBA00023237"/>
    </source>
</evidence>
<evidence type="ECO:0000313" key="11">
    <source>
        <dbReference type="Proteomes" id="UP000255098"/>
    </source>
</evidence>
<evidence type="ECO:0000256" key="1">
    <source>
        <dbReference type="ARBA" id="ARBA00022729"/>
    </source>
</evidence>
<evidence type="ECO:0000256" key="2">
    <source>
        <dbReference type="ARBA" id="ARBA00023136"/>
    </source>
</evidence>
<dbReference type="GO" id="GO:0043165">
    <property type="term" value="P:Gram-negative-bacterium-type cell outer membrane assembly"/>
    <property type="evidence" value="ECO:0007669"/>
    <property type="project" value="UniProtKB-UniRule"/>
</dbReference>
<evidence type="ECO:0000256" key="7">
    <source>
        <dbReference type="PROSITE-ProRule" id="PRU00339"/>
    </source>
</evidence>
<dbReference type="AlphaFoldDB" id="A0A379APB5"/>
<evidence type="ECO:0000256" key="5">
    <source>
        <dbReference type="ARBA" id="ARBA00023288"/>
    </source>
</evidence>
<proteinExistence type="inferred from homology"/>
<comment type="subunit">
    <text evidence="6">Part of the Bam complex.</text>
</comment>
<comment type="similarity">
    <text evidence="6">Belongs to the BamD family.</text>
</comment>
<dbReference type="NCBIfam" id="TIGR03302">
    <property type="entry name" value="OM_YfiO"/>
    <property type="match status" value="1"/>
</dbReference>
<comment type="subcellular location">
    <subcellularLocation>
        <location evidence="6">Cell outer membrane</location>
        <topology evidence="6">Lipid-anchor</topology>
    </subcellularLocation>
</comment>
<keyword evidence="3 6" id="KW-0564">Palmitate</keyword>
<feature type="signal peptide" evidence="8">
    <location>
        <begin position="1"/>
        <end position="21"/>
    </location>
</feature>
<dbReference type="InterPro" id="IPR017689">
    <property type="entry name" value="BamD"/>
</dbReference>